<feature type="region of interest" description="Disordered" evidence="1">
    <location>
        <begin position="56"/>
        <end position="78"/>
    </location>
</feature>
<dbReference type="AlphaFoldDB" id="A0ABD2AR86"/>
<proteinExistence type="predicted"/>
<reference evidence="2 3" key="1">
    <citation type="journal article" date="2024" name="Ann. Entomol. Soc. Am.">
        <title>Genomic analyses of the southern and eastern yellowjacket wasps (Hymenoptera: Vespidae) reveal evolutionary signatures of social life.</title>
        <authorList>
            <person name="Catto M.A."/>
            <person name="Caine P.B."/>
            <person name="Orr S.E."/>
            <person name="Hunt B.G."/>
            <person name="Goodisman M.A.D."/>
        </authorList>
    </citation>
    <scope>NUCLEOTIDE SEQUENCE [LARGE SCALE GENOMIC DNA]</scope>
    <source>
        <strain evidence="2">233</strain>
        <tissue evidence="2">Head and thorax</tissue>
    </source>
</reference>
<keyword evidence="3" id="KW-1185">Reference proteome</keyword>
<accession>A0ABD2AR86</accession>
<organism evidence="2 3">
    <name type="scientific">Vespula squamosa</name>
    <name type="common">Southern yellow jacket</name>
    <name type="synonym">Wasp</name>
    <dbReference type="NCBI Taxonomy" id="30214"/>
    <lineage>
        <taxon>Eukaryota</taxon>
        <taxon>Metazoa</taxon>
        <taxon>Ecdysozoa</taxon>
        <taxon>Arthropoda</taxon>
        <taxon>Hexapoda</taxon>
        <taxon>Insecta</taxon>
        <taxon>Pterygota</taxon>
        <taxon>Neoptera</taxon>
        <taxon>Endopterygota</taxon>
        <taxon>Hymenoptera</taxon>
        <taxon>Apocrita</taxon>
        <taxon>Aculeata</taxon>
        <taxon>Vespoidea</taxon>
        <taxon>Vespidae</taxon>
        <taxon>Vespinae</taxon>
        <taxon>Vespula</taxon>
    </lineage>
</organism>
<protein>
    <submittedName>
        <fullName evidence="2">Uncharacterized protein</fullName>
    </submittedName>
</protein>
<name>A0ABD2AR86_VESSQ</name>
<sequence length="78" mass="8959">MRSRENYATSFPVSRCIFNVDSYDIFSDLLGEIRRRGRGNEGCCSLIVGNGRAGTRGKFCSNEEEEEKEEEEEEEEIK</sequence>
<evidence type="ECO:0000313" key="3">
    <source>
        <dbReference type="Proteomes" id="UP001607302"/>
    </source>
</evidence>
<dbReference type="Proteomes" id="UP001607302">
    <property type="component" value="Unassembled WGS sequence"/>
</dbReference>
<gene>
    <name evidence="2" type="ORF">V1478_009273</name>
</gene>
<dbReference type="EMBL" id="JAUDFV010000141">
    <property type="protein sequence ID" value="KAL2722410.1"/>
    <property type="molecule type" value="Genomic_DNA"/>
</dbReference>
<comment type="caution">
    <text evidence="2">The sequence shown here is derived from an EMBL/GenBank/DDBJ whole genome shotgun (WGS) entry which is preliminary data.</text>
</comment>
<evidence type="ECO:0000256" key="1">
    <source>
        <dbReference type="SAM" id="MobiDB-lite"/>
    </source>
</evidence>
<feature type="compositionally biased region" description="Acidic residues" evidence="1">
    <location>
        <begin position="62"/>
        <end position="78"/>
    </location>
</feature>
<evidence type="ECO:0000313" key="2">
    <source>
        <dbReference type="EMBL" id="KAL2722410.1"/>
    </source>
</evidence>